<evidence type="ECO:0000256" key="5">
    <source>
        <dbReference type="ARBA" id="ARBA00023180"/>
    </source>
</evidence>
<dbReference type="EMBL" id="CAJVPJ010000422">
    <property type="protein sequence ID" value="CAG8523204.1"/>
    <property type="molecule type" value="Genomic_DNA"/>
</dbReference>
<dbReference type="OrthoDB" id="428480at2759"/>
<protein>
    <recommendedName>
        <fullName evidence="7">Beta-hexosaminidase</fullName>
        <ecNumber evidence="7">3.2.1.52</ecNumber>
    </recommendedName>
</protein>
<dbReference type="PIRSF" id="PIRSF001093">
    <property type="entry name" value="B-hxosamndse_ab_euk"/>
    <property type="match status" value="1"/>
</dbReference>
<name>A0A9N9AB06_9GLOM</name>
<evidence type="ECO:0000256" key="4">
    <source>
        <dbReference type="ARBA" id="ARBA00022801"/>
    </source>
</evidence>
<proteinExistence type="inferred from homology"/>
<keyword evidence="13" id="KW-1185">Reference proteome</keyword>
<dbReference type="Gene3D" id="3.20.20.80">
    <property type="entry name" value="Glycosidases"/>
    <property type="match status" value="1"/>
</dbReference>
<dbReference type="GO" id="GO:0016231">
    <property type="term" value="F:beta-N-acetylglucosaminidase activity"/>
    <property type="evidence" value="ECO:0007669"/>
    <property type="project" value="TreeGrafter"/>
</dbReference>
<accession>A0A9N9AB06</accession>
<dbReference type="FunFam" id="3.20.20.80:FF:000063">
    <property type="entry name" value="Beta-hexosaminidase"/>
    <property type="match status" value="1"/>
</dbReference>
<dbReference type="InterPro" id="IPR015883">
    <property type="entry name" value="Glyco_hydro_20_cat"/>
</dbReference>
<feature type="active site" description="Proton donor" evidence="8">
    <location>
        <position position="344"/>
    </location>
</feature>
<organism evidence="12 13">
    <name type="scientific">Paraglomus occultum</name>
    <dbReference type="NCBI Taxonomy" id="144539"/>
    <lineage>
        <taxon>Eukaryota</taxon>
        <taxon>Fungi</taxon>
        <taxon>Fungi incertae sedis</taxon>
        <taxon>Mucoromycota</taxon>
        <taxon>Glomeromycotina</taxon>
        <taxon>Glomeromycetes</taxon>
        <taxon>Paraglomerales</taxon>
        <taxon>Paraglomeraceae</taxon>
        <taxon>Paraglomus</taxon>
    </lineage>
</organism>
<evidence type="ECO:0000256" key="8">
    <source>
        <dbReference type="PIRSR" id="PIRSR001093-1"/>
    </source>
</evidence>
<dbReference type="PANTHER" id="PTHR22600:SF26">
    <property type="entry name" value="BETA-N-ACETYLHEXOSAMINIDASE"/>
    <property type="match status" value="1"/>
</dbReference>
<evidence type="ECO:0000256" key="1">
    <source>
        <dbReference type="ARBA" id="ARBA00001231"/>
    </source>
</evidence>
<dbReference type="InterPro" id="IPR017853">
    <property type="entry name" value="GH"/>
</dbReference>
<sequence>MINLLYCIVVLIITRCLLAEAVSVNPLPKPRSIQWGYVGPIYLHRSFTFFRQPNPILEAAVERTLNLIWSEQWKPRVIVQSESPNYPPFPINLTKRTDDDNIRLLTAISIDVKDFSVHLQHGVDESYTLDIFSDRIGTITSKTVWGALHALQTLNQIVISDGNGGLIIEKTVHIEDAPLYPHRGLLLDTARNFYPVSDLLKTIDALAWSKMNVFHWHIVDSQSWPLQLKSYPQMTGDAYSNNEIYSQSDVQQVIDYGRLRGVRILPEFDMPGHARAGYRQIDPDIVSCGDSWWSNDEWPYHTAVEPTPGQLDIINQKTYKVVNNIISEVTSIFTEKFFHAGFDELNQNCYNYSKYVSEWFKENPNATYPDLAQYFLDRVYPMIKATNKRIVMWEDVFLSPDFPAKDVPKDVILQSWNEGVNNTKKITAAGYDVIVSSADFLYLDCGFGGWISNDPRYNQNLNNGAAIGDFNWGGTGGSWCAPYKTWQRIYDYDIDYTLTDIEKKHVLGAEAALWSEQSDSVVLDSKVWPRTAALAELLWSGNKDMSGRKRYREMAQRINEYRERLVARGVGAAPLQPKWCYKNPHACDFFRNETVPDYNLQ</sequence>
<gene>
    <name evidence="12" type="ORF">POCULU_LOCUS3682</name>
</gene>
<feature type="signal peptide" evidence="9">
    <location>
        <begin position="1"/>
        <end position="19"/>
    </location>
</feature>
<evidence type="ECO:0000256" key="7">
    <source>
        <dbReference type="PIRNR" id="PIRNR001093"/>
    </source>
</evidence>
<evidence type="ECO:0000256" key="3">
    <source>
        <dbReference type="ARBA" id="ARBA00022729"/>
    </source>
</evidence>
<dbReference type="GO" id="GO:0005975">
    <property type="term" value="P:carbohydrate metabolic process"/>
    <property type="evidence" value="ECO:0007669"/>
    <property type="project" value="InterPro"/>
</dbReference>
<dbReference type="SUPFAM" id="SSF51445">
    <property type="entry name" value="(Trans)glycosidases"/>
    <property type="match status" value="1"/>
</dbReference>
<dbReference type="PRINTS" id="PR00738">
    <property type="entry name" value="GLHYDRLASE20"/>
</dbReference>
<comment type="catalytic activity">
    <reaction evidence="1 7">
        <text>Hydrolysis of terminal non-reducing N-acetyl-D-hexosamine residues in N-acetyl-beta-D-hexosaminides.</text>
        <dbReference type="EC" id="3.2.1.52"/>
    </reaction>
</comment>
<evidence type="ECO:0000256" key="6">
    <source>
        <dbReference type="ARBA" id="ARBA00023295"/>
    </source>
</evidence>
<dbReference type="GO" id="GO:0030203">
    <property type="term" value="P:glycosaminoglycan metabolic process"/>
    <property type="evidence" value="ECO:0007669"/>
    <property type="project" value="TreeGrafter"/>
</dbReference>
<comment type="caution">
    <text evidence="12">The sequence shown here is derived from an EMBL/GenBank/DDBJ whole genome shotgun (WGS) entry which is preliminary data.</text>
</comment>
<keyword evidence="6 7" id="KW-0326">Glycosidase</keyword>
<dbReference type="PANTHER" id="PTHR22600">
    <property type="entry name" value="BETA-HEXOSAMINIDASE"/>
    <property type="match status" value="1"/>
</dbReference>
<evidence type="ECO:0000256" key="2">
    <source>
        <dbReference type="ARBA" id="ARBA00006285"/>
    </source>
</evidence>
<evidence type="ECO:0000256" key="9">
    <source>
        <dbReference type="SAM" id="SignalP"/>
    </source>
</evidence>
<feature type="domain" description="Glycoside hydrolase family 20 catalytic" evidence="10">
    <location>
        <begin position="180"/>
        <end position="541"/>
    </location>
</feature>
<keyword evidence="3 9" id="KW-0732">Signal</keyword>
<dbReference type="Proteomes" id="UP000789572">
    <property type="component" value="Unassembled WGS sequence"/>
</dbReference>
<comment type="similarity">
    <text evidence="2 7">Belongs to the glycosyl hydrolase 20 family.</text>
</comment>
<evidence type="ECO:0000259" key="11">
    <source>
        <dbReference type="Pfam" id="PF14845"/>
    </source>
</evidence>
<dbReference type="SUPFAM" id="SSF55545">
    <property type="entry name" value="beta-N-acetylhexosaminidase-like domain"/>
    <property type="match status" value="1"/>
</dbReference>
<dbReference type="InterPro" id="IPR029018">
    <property type="entry name" value="Hex-like_dom2"/>
</dbReference>
<dbReference type="InterPro" id="IPR029019">
    <property type="entry name" value="HEX_eukaryotic_N"/>
</dbReference>
<keyword evidence="5" id="KW-0325">Glycoprotein</keyword>
<keyword evidence="4 7" id="KW-0378">Hydrolase</keyword>
<evidence type="ECO:0000313" key="12">
    <source>
        <dbReference type="EMBL" id="CAG8523204.1"/>
    </source>
</evidence>
<dbReference type="GO" id="GO:0016020">
    <property type="term" value="C:membrane"/>
    <property type="evidence" value="ECO:0007669"/>
    <property type="project" value="TreeGrafter"/>
</dbReference>
<feature type="domain" description="Beta-hexosaminidase eukaryotic type N-terminal" evidence="11">
    <location>
        <begin position="26"/>
        <end position="157"/>
    </location>
</feature>
<dbReference type="InterPro" id="IPR025705">
    <property type="entry name" value="Beta_hexosaminidase_sua/sub"/>
</dbReference>
<dbReference type="CDD" id="cd06562">
    <property type="entry name" value="GH20_HexA_HexB-like"/>
    <property type="match status" value="1"/>
</dbReference>
<dbReference type="Pfam" id="PF14845">
    <property type="entry name" value="Glycohydro_20b2"/>
    <property type="match status" value="1"/>
</dbReference>
<evidence type="ECO:0000259" key="10">
    <source>
        <dbReference type="Pfam" id="PF00728"/>
    </source>
</evidence>
<reference evidence="12" key="1">
    <citation type="submission" date="2021-06" db="EMBL/GenBank/DDBJ databases">
        <authorList>
            <person name="Kallberg Y."/>
            <person name="Tangrot J."/>
            <person name="Rosling A."/>
        </authorList>
    </citation>
    <scope>NUCLEOTIDE SEQUENCE</scope>
    <source>
        <strain evidence="12">IA702</strain>
    </source>
</reference>
<evidence type="ECO:0000313" key="13">
    <source>
        <dbReference type="Proteomes" id="UP000789572"/>
    </source>
</evidence>
<feature type="chain" id="PRO_5040320805" description="Beta-hexosaminidase" evidence="9">
    <location>
        <begin position="20"/>
        <end position="601"/>
    </location>
</feature>
<dbReference type="EC" id="3.2.1.52" evidence="7"/>
<dbReference type="AlphaFoldDB" id="A0A9N9AB06"/>
<dbReference type="Pfam" id="PF00728">
    <property type="entry name" value="Glyco_hydro_20"/>
    <property type="match status" value="1"/>
</dbReference>
<dbReference type="Gene3D" id="3.30.379.10">
    <property type="entry name" value="Chitobiase/beta-hexosaminidase domain 2-like"/>
    <property type="match status" value="1"/>
</dbReference>